<sequence length="190" mass="21578">MSLFSIVAREDFISIVLDCNEFQSNDDQYPQEMTIFREITPNQSFYIFAGQIEYGEASWEVAKALSVQDLKLIDIANIIHDYLNRKDRTSAKMEAVIGGVSENGEIQYHIITDAEEVQSHYPKIGESLYYANDLSYRLNPMEELARKLMMEGMSSIKQAQTAQLALLRKFTGARAGNPVAQCMVVEKQPH</sequence>
<dbReference type="OrthoDB" id="2846315at2"/>
<dbReference type="RefSeq" id="WP_090740448.1">
    <property type="nucleotide sequence ID" value="NZ_FOBW01000001.1"/>
</dbReference>
<dbReference type="Proteomes" id="UP000198553">
    <property type="component" value="Unassembled WGS sequence"/>
</dbReference>
<reference evidence="2" key="1">
    <citation type="submission" date="2016-10" db="EMBL/GenBank/DDBJ databases">
        <authorList>
            <person name="Varghese N."/>
            <person name="Submissions S."/>
        </authorList>
    </citation>
    <scope>NUCLEOTIDE SEQUENCE [LARGE SCALE GENOMIC DNA]</scope>
    <source>
        <strain evidence="2">B48,IBRC-M 10115,DSM 25386,CECT 8001</strain>
    </source>
</reference>
<accession>A0A1H7W7Y0</accession>
<protein>
    <submittedName>
        <fullName evidence="1">Uncharacterized protein</fullName>
    </submittedName>
</protein>
<keyword evidence="2" id="KW-1185">Reference proteome</keyword>
<evidence type="ECO:0000313" key="1">
    <source>
        <dbReference type="EMBL" id="SEM17189.1"/>
    </source>
</evidence>
<gene>
    <name evidence="1" type="ORF">SAMN05192533_101291</name>
</gene>
<dbReference type="AlphaFoldDB" id="A0A1H7W7Y0"/>
<evidence type="ECO:0000313" key="2">
    <source>
        <dbReference type="Proteomes" id="UP000198553"/>
    </source>
</evidence>
<dbReference type="EMBL" id="FOBW01000001">
    <property type="protein sequence ID" value="SEM17189.1"/>
    <property type="molecule type" value="Genomic_DNA"/>
</dbReference>
<name>A0A1H7W7Y0_9BACI</name>
<proteinExistence type="predicted"/>
<organism evidence="1 2">
    <name type="scientific">Mesobacillus persicus</name>
    <dbReference type="NCBI Taxonomy" id="930146"/>
    <lineage>
        <taxon>Bacteria</taxon>
        <taxon>Bacillati</taxon>
        <taxon>Bacillota</taxon>
        <taxon>Bacilli</taxon>
        <taxon>Bacillales</taxon>
        <taxon>Bacillaceae</taxon>
        <taxon>Mesobacillus</taxon>
    </lineage>
</organism>